<dbReference type="PANTHER" id="PTHR45713">
    <property type="entry name" value="FTP DOMAIN-CONTAINING PROTEIN"/>
    <property type="match status" value="1"/>
</dbReference>
<dbReference type="PANTHER" id="PTHR45713:SF11">
    <property type="entry name" value="FUCOLECTIN TACHYLECTIN-4 PENTRAXIN-1 DOMAIN-CONTAINING PROTEIN"/>
    <property type="match status" value="1"/>
</dbReference>
<dbReference type="InterPro" id="IPR006585">
    <property type="entry name" value="FTP1"/>
</dbReference>
<evidence type="ECO:0000313" key="10">
    <source>
        <dbReference type="EMBL" id="TRY57768.1"/>
    </source>
</evidence>
<evidence type="ECO:0000256" key="8">
    <source>
        <dbReference type="SAM" id="SignalP"/>
    </source>
</evidence>
<dbReference type="InterPro" id="IPR051941">
    <property type="entry name" value="BG_Antigen-Binding_Lectin"/>
</dbReference>
<comment type="subunit">
    <text evidence="3">Homotrimer.</text>
</comment>
<reference evidence="10 11" key="1">
    <citation type="journal article" date="2019" name="Sci. Data">
        <title>Hybrid genome assembly and annotation of Danionella translucida.</title>
        <authorList>
            <person name="Kadobianskyi M."/>
            <person name="Schulze L."/>
            <person name="Schuelke M."/>
            <person name="Judkewitz B."/>
        </authorList>
    </citation>
    <scope>NUCLEOTIDE SEQUENCE [LARGE SCALE GENOMIC DNA]</scope>
    <source>
        <strain evidence="10 11">Bolton</strain>
    </source>
</reference>
<dbReference type="STRING" id="623744.A0A553MX90"/>
<protein>
    <recommendedName>
        <fullName evidence="9">F5/8 type C domain-containing protein</fullName>
    </recommendedName>
</protein>
<dbReference type="GO" id="GO:0010185">
    <property type="term" value="P:regulation of cellular defense response"/>
    <property type="evidence" value="ECO:0007669"/>
    <property type="project" value="UniProtKB-ARBA"/>
</dbReference>
<dbReference type="Proteomes" id="UP000316079">
    <property type="component" value="Unassembled WGS sequence"/>
</dbReference>
<evidence type="ECO:0000259" key="9">
    <source>
        <dbReference type="PROSITE" id="PS50022"/>
    </source>
</evidence>
<dbReference type="SMART" id="SM00607">
    <property type="entry name" value="FTP"/>
    <property type="match status" value="8"/>
</dbReference>
<dbReference type="PROSITE" id="PS50022">
    <property type="entry name" value="FA58C_3"/>
    <property type="match status" value="1"/>
</dbReference>
<comment type="function">
    <text evidence="1">Acts as a defensive agent. Recognizes blood group fucosylated oligosaccharides including A, B, H and Lewis B-type antigens. Does not recognize Lewis A antigen and has low affinity for monovalent haptens.</text>
</comment>
<dbReference type="SUPFAM" id="SSF49785">
    <property type="entry name" value="Galactose-binding domain-like"/>
    <property type="match status" value="8"/>
</dbReference>
<feature type="signal peptide" evidence="8">
    <location>
        <begin position="1"/>
        <end position="17"/>
    </location>
</feature>
<dbReference type="Pfam" id="PF22633">
    <property type="entry name" value="F5_F8_type_C_2"/>
    <property type="match status" value="8"/>
</dbReference>
<evidence type="ECO:0000256" key="7">
    <source>
        <dbReference type="ARBA" id="ARBA00023157"/>
    </source>
</evidence>
<dbReference type="EMBL" id="SRMA01027225">
    <property type="protein sequence ID" value="TRY57768.1"/>
    <property type="molecule type" value="Genomic_DNA"/>
</dbReference>
<proteinExistence type="inferred from homology"/>
<dbReference type="InterPro" id="IPR008979">
    <property type="entry name" value="Galactose-bd-like_sf"/>
</dbReference>
<keyword evidence="8" id="KW-0732">Signal</keyword>
<evidence type="ECO:0000256" key="5">
    <source>
        <dbReference type="ARBA" id="ARBA00022734"/>
    </source>
</evidence>
<name>A0A553MX90_9TELE</name>
<evidence type="ECO:0000256" key="6">
    <source>
        <dbReference type="ARBA" id="ARBA00022837"/>
    </source>
</evidence>
<dbReference type="GO" id="GO:0001868">
    <property type="term" value="P:regulation of complement activation, lectin pathway"/>
    <property type="evidence" value="ECO:0007669"/>
    <property type="project" value="UniProtKB-ARBA"/>
</dbReference>
<evidence type="ECO:0000256" key="1">
    <source>
        <dbReference type="ARBA" id="ARBA00002219"/>
    </source>
</evidence>
<dbReference type="GO" id="GO:0046872">
    <property type="term" value="F:metal ion binding"/>
    <property type="evidence" value="ECO:0007669"/>
    <property type="project" value="UniProtKB-KW"/>
</dbReference>
<organism evidence="10 11">
    <name type="scientific">Danionella cerebrum</name>
    <dbReference type="NCBI Taxonomy" id="2873325"/>
    <lineage>
        <taxon>Eukaryota</taxon>
        <taxon>Metazoa</taxon>
        <taxon>Chordata</taxon>
        <taxon>Craniata</taxon>
        <taxon>Vertebrata</taxon>
        <taxon>Euteleostomi</taxon>
        <taxon>Actinopterygii</taxon>
        <taxon>Neopterygii</taxon>
        <taxon>Teleostei</taxon>
        <taxon>Ostariophysi</taxon>
        <taxon>Cypriniformes</taxon>
        <taxon>Danionidae</taxon>
        <taxon>Danioninae</taxon>
        <taxon>Danionella</taxon>
    </lineage>
</organism>
<accession>A0A553MX90</accession>
<keyword evidence="11" id="KW-1185">Reference proteome</keyword>
<keyword evidence="6" id="KW-0106">Calcium</keyword>
<comment type="similarity">
    <text evidence="2">Belongs to the fucolectin family.</text>
</comment>
<evidence type="ECO:0000313" key="11">
    <source>
        <dbReference type="Proteomes" id="UP000316079"/>
    </source>
</evidence>
<feature type="chain" id="PRO_5022020997" description="F5/8 type C domain-containing protein" evidence="8">
    <location>
        <begin position="18"/>
        <end position="1248"/>
    </location>
</feature>
<dbReference type="GO" id="GO:0042806">
    <property type="term" value="F:fucose binding"/>
    <property type="evidence" value="ECO:0007669"/>
    <property type="project" value="UniProtKB-ARBA"/>
</dbReference>
<sequence length="1248" mass="137779">MNEGLVFSALMLVMAISDRPEVEVQRWGISYQVSTQWAAEYAVDGERTTCSHTLFGSNPWWILDLRKPYYVTTVTVTNRLDCCSDRIKGATIRIGFDNDVYSNPLCVIIASIPLGATSSFSCGGMLGQFVSFDIPGNNKILTLCEVQVFVVYKDNLATGQSVTQSSTFGSWTAEKATDFNPGVLDPSSWCSKTQQETNPWWRVDLSQVYQISLVVISNRVDCCPEEISGVEVHIGNSLENNGNSNPTCALVTENPDTGISIFFCDDKEARYVNLLLPGDAKSLTLCEVDIYGTGPCFILSMVKIELKTSVSASTLMDGLLLKLESALAQMGIFNVRLRWKQTPVQKVMHDTQPGFLSIQGLTNGSKAASQSSRYGTLAALNAVDGSPTKCSNTQYENNPWWRLDLTYRYQITHIAITVEGGPMSSRILGAEIRVGNTPDIFTNHLCDVISNIPQGGTKNFSCGGTEAHFVVVDKTTAEALVLCEVKVYGYFSESASLWRTTSQSSLLRDSRSAVDGLLATYSETQQETDPWWSVDLLHTHIIDSVAVTNKYDDLTYNLINGAEIRVGNAPDFSSNPTCATITTIPSRSTISYPCGGMEGRYVIIHIPGTQKTLSLAEIDVYGDLIGNLATNGTVAQSSTFDDWFAEKAIDGNRGMLAFTKGCSSTLNETNPWWSLDLHYAYEISKVVITNRRQGNAQPITGIEVRIGNVPENNGNDNPLCEVMDIPKGPVVQKTHIKIELSSSSDLTAHSLRSYLLSKLESALASSGIRELTLNWNKPPQSMKKVEETTIPGTKAQTYGSQENIALNKNAVQSSTFVARPYNGIDNVEMYCTYTQTQSNPWWRLDMRASYSIKEVVFTNRFDCCSEQNNGAQIRIGNSLQDNGNSNPLCAVISNIPAGGSTSYPCQGMVGRYVNVVIPGDSRNLAVCEVKVYYNETLRLYGDAAQSSVFEYWNAGRAIDGVILKPGSASFCTHTREETNPWWRVDLLDYYHIDNVIITNRIDNYQERIIGAEIRIGNSLENNGNNNPIELVMQEFWVENLNYSMQIASTSTANPARKGNAVQSSTDLLWIADNAIDGIKNDIMKCSSTAFQKDPYWRLNLTNIYRIQNITITNRIDCCARLLTGAQIRIGNSLENNGNNNSICAVIESIPLAESATFSCNGMIGQFVNVMLPGNYTKLTLCEVEVSGTVFQKNRSLIKFEFQSSVNMTDSDINSRVLQKLESALNFSEATLNWFQTPVAIVEKDQHKT</sequence>
<feature type="domain" description="F5/8 type C" evidence="9">
    <location>
        <begin position="144"/>
        <end position="293"/>
    </location>
</feature>
<dbReference type="InterPro" id="IPR000421">
    <property type="entry name" value="FA58C"/>
</dbReference>
<dbReference type="OrthoDB" id="547680at2759"/>
<evidence type="ECO:0000256" key="4">
    <source>
        <dbReference type="ARBA" id="ARBA00022723"/>
    </source>
</evidence>
<keyword evidence="4" id="KW-0479">Metal-binding</keyword>
<dbReference type="AlphaFoldDB" id="A0A553MX90"/>
<gene>
    <name evidence="10" type="ORF">DNTS_012034</name>
</gene>
<keyword evidence="7" id="KW-1015">Disulfide bond</keyword>
<dbReference type="Gene3D" id="2.60.120.260">
    <property type="entry name" value="Galactose-binding domain-like"/>
    <property type="match status" value="8"/>
</dbReference>
<comment type="caution">
    <text evidence="10">The sequence shown here is derived from an EMBL/GenBank/DDBJ whole genome shotgun (WGS) entry which is preliminary data.</text>
</comment>
<evidence type="ECO:0000256" key="2">
    <source>
        <dbReference type="ARBA" id="ARBA00010147"/>
    </source>
</evidence>
<keyword evidence="5" id="KW-0430">Lectin</keyword>
<evidence type="ECO:0000256" key="3">
    <source>
        <dbReference type="ARBA" id="ARBA00011233"/>
    </source>
</evidence>